<dbReference type="Proteomes" id="UP000323393">
    <property type="component" value="Unassembled WGS sequence"/>
</dbReference>
<dbReference type="EMBL" id="VTEU01000002">
    <property type="protein sequence ID" value="TYS59669.1"/>
    <property type="molecule type" value="Genomic_DNA"/>
</dbReference>
<name>A0AA94WRV4_9BACI</name>
<comment type="caution">
    <text evidence="2">The sequence shown here is derived from an EMBL/GenBank/DDBJ whole genome shotgun (WGS) entry which is preliminary data.</text>
</comment>
<evidence type="ECO:0000313" key="3">
    <source>
        <dbReference type="Proteomes" id="UP000323393"/>
    </source>
</evidence>
<reference evidence="2 3" key="1">
    <citation type="submission" date="2019-08" db="EMBL/GenBank/DDBJ databases">
        <title>Bacillus genomes from the desert of Cuatro Cienegas, Coahuila.</title>
        <authorList>
            <person name="Olmedo-Alvarez G."/>
        </authorList>
    </citation>
    <scope>NUCLEOTIDE SEQUENCE [LARGE SCALE GENOMIC DNA]</scope>
    <source>
        <strain evidence="2 3">CH88_3T</strain>
    </source>
</reference>
<sequence length="79" mass="9111">MAKLLEFMEFLELVDWSGSHLTPAGDRGKRETPQAKPRRLSALPEESKWLLRKETGQLINGNLCEKTKNKKGRITLWTM</sequence>
<feature type="region of interest" description="Disordered" evidence="1">
    <location>
        <begin position="18"/>
        <end position="41"/>
    </location>
</feature>
<evidence type="ECO:0000313" key="2">
    <source>
        <dbReference type="EMBL" id="TYS59669.1"/>
    </source>
</evidence>
<organism evidence="2 3">
    <name type="scientific">Sutcliffiella horikoshii</name>
    <dbReference type="NCBI Taxonomy" id="79883"/>
    <lineage>
        <taxon>Bacteria</taxon>
        <taxon>Bacillati</taxon>
        <taxon>Bacillota</taxon>
        <taxon>Bacilli</taxon>
        <taxon>Bacillales</taxon>
        <taxon>Bacillaceae</taxon>
        <taxon>Sutcliffiella</taxon>
    </lineage>
</organism>
<proteinExistence type="predicted"/>
<dbReference type="AlphaFoldDB" id="A0AA94WRV4"/>
<protein>
    <submittedName>
        <fullName evidence="2">Uncharacterized protein</fullName>
    </submittedName>
</protein>
<gene>
    <name evidence="2" type="ORF">FZC74_05815</name>
</gene>
<accession>A0AA94WRV4</accession>
<evidence type="ECO:0000256" key="1">
    <source>
        <dbReference type="SAM" id="MobiDB-lite"/>
    </source>
</evidence>